<protein>
    <submittedName>
        <fullName evidence="1">Uncharacterized protein</fullName>
    </submittedName>
</protein>
<dbReference type="AlphaFoldDB" id="A0A741Q0H5"/>
<proteinExistence type="predicted"/>
<name>A0A741Q0H5_SALMO</name>
<evidence type="ECO:0000313" key="1">
    <source>
        <dbReference type="EMBL" id="HAF0924248.1"/>
    </source>
</evidence>
<reference evidence="1" key="1">
    <citation type="journal article" date="2018" name="Genome Biol.">
        <title>SKESA: strategic k-mer extension for scrupulous assemblies.</title>
        <authorList>
            <person name="Souvorov A."/>
            <person name="Agarwala R."/>
            <person name="Lipman D.J."/>
        </authorList>
    </citation>
    <scope>NUCLEOTIDE SEQUENCE</scope>
    <source>
        <strain evidence="1">13-0136</strain>
    </source>
</reference>
<sequence length="86" mass="9745">MQNSYYSSIIFSVRYRQFPSGQSDQLSTGTVKKPTSPVGFFTSEVCRLAPGRKKSTRIGALRVETIIENQTVWRLSCFVLIYSENS</sequence>
<gene>
    <name evidence="1" type="ORF">G9G43_003946</name>
</gene>
<organism evidence="1">
    <name type="scientific">Salmonella montevideo</name>
    <dbReference type="NCBI Taxonomy" id="115981"/>
    <lineage>
        <taxon>Bacteria</taxon>
        <taxon>Pseudomonadati</taxon>
        <taxon>Pseudomonadota</taxon>
        <taxon>Gammaproteobacteria</taxon>
        <taxon>Enterobacterales</taxon>
        <taxon>Enterobacteriaceae</taxon>
        <taxon>Salmonella</taxon>
    </lineage>
</organism>
<comment type="caution">
    <text evidence="1">The sequence shown here is derived from an EMBL/GenBank/DDBJ whole genome shotgun (WGS) entry which is preliminary data.</text>
</comment>
<reference evidence="1" key="2">
    <citation type="submission" date="2018-07" db="EMBL/GenBank/DDBJ databases">
        <authorList>
            <consortium name="NCBI Pathogen Detection Project"/>
        </authorList>
    </citation>
    <scope>NUCLEOTIDE SEQUENCE</scope>
    <source>
        <strain evidence="1">13-0136</strain>
    </source>
</reference>
<dbReference type="EMBL" id="DAAUAZ010000015">
    <property type="protein sequence ID" value="HAF0924248.1"/>
    <property type="molecule type" value="Genomic_DNA"/>
</dbReference>
<accession>A0A741Q0H5</accession>